<evidence type="ECO:0000256" key="2">
    <source>
        <dbReference type="ARBA" id="ARBA00022553"/>
    </source>
</evidence>
<dbReference type="InterPro" id="IPR013217">
    <property type="entry name" value="Methyltransf_12"/>
</dbReference>
<dbReference type="SUPFAM" id="SSF47336">
    <property type="entry name" value="ACP-like"/>
    <property type="match status" value="1"/>
</dbReference>
<feature type="domain" description="Carrier" evidence="9">
    <location>
        <begin position="2472"/>
        <end position="2549"/>
    </location>
</feature>
<dbReference type="PANTHER" id="PTHR43775">
    <property type="entry name" value="FATTY ACID SYNTHASE"/>
    <property type="match status" value="1"/>
</dbReference>
<dbReference type="SUPFAM" id="SSF53901">
    <property type="entry name" value="Thiolase-like"/>
    <property type="match status" value="1"/>
</dbReference>
<dbReference type="InterPro" id="IPR001227">
    <property type="entry name" value="Ac_transferase_dom_sf"/>
</dbReference>
<dbReference type="InterPro" id="IPR009081">
    <property type="entry name" value="PP-bd_ACP"/>
</dbReference>
<dbReference type="InterPro" id="IPR016036">
    <property type="entry name" value="Malonyl_transacylase_ACP-bd"/>
</dbReference>
<dbReference type="GO" id="GO:0031177">
    <property type="term" value="F:phosphopantetheine binding"/>
    <property type="evidence" value="ECO:0007669"/>
    <property type="project" value="InterPro"/>
</dbReference>
<dbReference type="GO" id="GO:0004315">
    <property type="term" value="F:3-oxoacyl-[acyl-carrier-protein] synthase activity"/>
    <property type="evidence" value="ECO:0007669"/>
    <property type="project" value="InterPro"/>
</dbReference>
<dbReference type="Pfam" id="PF23297">
    <property type="entry name" value="ACP_SdgA_C"/>
    <property type="match status" value="1"/>
</dbReference>
<dbReference type="InterPro" id="IPR013968">
    <property type="entry name" value="PKS_KR"/>
</dbReference>
<dbReference type="CDD" id="cd02440">
    <property type="entry name" value="AdoMet_MTases"/>
    <property type="match status" value="1"/>
</dbReference>
<dbReference type="Gene3D" id="3.40.47.10">
    <property type="match status" value="1"/>
</dbReference>
<dbReference type="Pfam" id="PF00698">
    <property type="entry name" value="Acyl_transf_1"/>
    <property type="match status" value="1"/>
</dbReference>
<dbReference type="Gene3D" id="3.40.50.150">
    <property type="entry name" value="Vaccinia Virus protein VP39"/>
    <property type="match status" value="1"/>
</dbReference>
<dbReference type="PANTHER" id="PTHR43775:SF13">
    <property type="entry name" value="POLYKETIDE SYNTHASE 1"/>
    <property type="match status" value="1"/>
</dbReference>
<dbReference type="GO" id="GO:0030639">
    <property type="term" value="P:polyketide biosynthetic process"/>
    <property type="evidence" value="ECO:0007669"/>
    <property type="project" value="UniProtKB-ARBA"/>
</dbReference>
<dbReference type="Pfam" id="PF21089">
    <property type="entry name" value="PKS_DH_N"/>
    <property type="match status" value="1"/>
</dbReference>
<dbReference type="SMART" id="SM00823">
    <property type="entry name" value="PKS_PP"/>
    <property type="match status" value="1"/>
</dbReference>
<keyword evidence="13" id="KW-1185">Reference proteome</keyword>
<reference evidence="12" key="1">
    <citation type="journal article" date="2023" name="Genome Biol. Evol.">
        <title>First Whole Genome Sequence and Flow Cytometry Genome Size Data for the Lichen-Forming Fungus Ramalina farinacea (Ascomycota).</title>
        <authorList>
            <person name="Llewellyn T."/>
            <person name="Mian S."/>
            <person name="Hill R."/>
            <person name="Leitch I.J."/>
            <person name="Gaya E."/>
        </authorList>
    </citation>
    <scope>NUCLEOTIDE SEQUENCE</scope>
    <source>
        <strain evidence="12">LIQ254RAFAR</strain>
    </source>
</reference>
<dbReference type="InterPro" id="IPR049900">
    <property type="entry name" value="PKS_mFAS_DH"/>
</dbReference>
<evidence type="ECO:0000256" key="8">
    <source>
        <dbReference type="PROSITE-ProRule" id="PRU01363"/>
    </source>
</evidence>
<dbReference type="PROSITE" id="PS52004">
    <property type="entry name" value="KS3_2"/>
    <property type="match status" value="1"/>
</dbReference>
<dbReference type="InterPro" id="IPR014031">
    <property type="entry name" value="Ketoacyl_synth_C"/>
</dbReference>
<keyword evidence="3" id="KW-0808">Transferase</keyword>
<dbReference type="Pfam" id="PF08240">
    <property type="entry name" value="ADH_N"/>
    <property type="match status" value="1"/>
</dbReference>
<protein>
    <submittedName>
        <fullName evidence="12">Type I Iterative PKS</fullName>
    </submittedName>
</protein>
<dbReference type="GO" id="GO:0016491">
    <property type="term" value="F:oxidoreductase activity"/>
    <property type="evidence" value="ECO:0007669"/>
    <property type="project" value="UniProtKB-KW"/>
</dbReference>
<dbReference type="InterPro" id="IPR018201">
    <property type="entry name" value="Ketoacyl_synth_AS"/>
</dbReference>
<dbReference type="InterPro" id="IPR020807">
    <property type="entry name" value="PKS_DH"/>
</dbReference>
<keyword evidence="7" id="KW-0012">Acyltransferase</keyword>
<dbReference type="Pfam" id="PF16197">
    <property type="entry name" value="KAsynt_C_assoc"/>
    <property type="match status" value="1"/>
</dbReference>
<dbReference type="GO" id="GO:1901336">
    <property type="term" value="P:lactone biosynthetic process"/>
    <property type="evidence" value="ECO:0007669"/>
    <property type="project" value="UniProtKB-ARBA"/>
</dbReference>
<dbReference type="InterPro" id="IPR006162">
    <property type="entry name" value="Ppantetheine_attach_site"/>
</dbReference>
<dbReference type="InterPro" id="IPR029063">
    <property type="entry name" value="SAM-dependent_MTases_sf"/>
</dbReference>
<dbReference type="FunFam" id="3.40.366.10:FF:000002">
    <property type="entry name" value="Probable polyketide synthase 2"/>
    <property type="match status" value="1"/>
</dbReference>
<dbReference type="InterPro" id="IPR049551">
    <property type="entry name" value="PKS_DH_C"/>
</dbReference>
<evidence type="ECO:0000256" key="5">
    <source>
        <dbReference type="ARBA" id="ARBA00023002"/>
    </source>
</evidence>
<dbReference type="GO" id="GO:0004312">
    <property type="term" value="F:fatty acid synthase activity"/>
    <property type="evidence" value="ECO:0007669"/>
    <property type="project" value="TreeGrafter"/>
</dbReference>
<feature type="region of interest" description="C-terminal hotdog fold" evidence="8">
    <location>
        <begin position="1122"/>
        <end position="1275"/>
    </location>
</feature>
<dbReference type="Pfam" id="PF14765">
    <property type="entry name" value="PS-DH"/>
    <property type="match status" value="1"/>
</dbReference>
<dbReference type="InterPro" id="IPR036291">
    <property type="entry name" value="NAD(P)-bd_dom_sf"/>
</dbReference>
<dbReference type="InterPro" id="IPR014030">
    <property type="entry name" value="Ketoacyl_synth_N"/>
</dbReference>
<evidence type="ECO:0000313" key="13">
    <source>
        <dbReference type="Proteomes" id="UP001161017"/>
    </source>
</evidence>
<dbReference type="SMART" id="SM00822">
    <property type="entry name" value="PKS_KR"/>
    <property type="match status" value="1"/>
</dbReference>
<evidence type="ECO:0000256" key="6">
    <source>
        <dbReference type="ARBA" id="ARBA00023268"/>
    </source>
</evidence>
<comment type="caution">
    <text evidence="12">The sequence shown here is derived from an EMBL/GenBank/DDBJ whole genome shotgun (WGS) entry which is preliminary data.</text>
</comment>
<keyword evidence="4" id="KW-0521">NADP</keyword>
<keyword evidence="2" id="KW-0597">Phosphoprotein</keyword>
<dbReference type="PROSITE" id="PS00012">
    <property type="entry name" value="PHOSPHOPANTETHEINE"/>
    <property type="match status" value="1"/>
</dbReference>
<dbReference type="Gene3D" id="1.10.1200.10">
    <property type="entry name" value="ACP-like"/>
    <property type="match status" value="1"/>
</dbReference>
<dbReference type="InterPro" id="IPR013154">
    <property type="entry name" value="ADH-like_N"/>
</dbReference>
<dbReference type="SUPFAM" id="SSF55048">
    <property type="entry name" value="Probable ACP-binding domain of malonyl-CoA ACP transacylase"/>
    <property type="match status" value="1"/>
</dbReference>
<evidence type="ECO:0000313" key="12">
    <source>
        <dbReference type="EMBL" id="MDI1489526.1"/>
    </source>
</evidence>
<dbReference type="Pfam" id="PF13602">
    <property type="entry name" value="ADH_zinc_N_2"/>
    <property type="match status" value="1"/>
</dbReference>
<dbReference type="InterPro" id="IPR020843">
    <property type="entry name" value="ER"/>
</dbReference>
<evidence type="ECO:0000256" key="3">
    <source>
        <dbReference type="ARBA" id="ARBA00022679"/>
    </source>
</evidence>
<dbReference type="InterPro" id="IPR016035">
    <property type="entry name" value="Acyl_Trfase/lysoPLipase"/>
</dbReference>
<dbReference type="InterPro" id="IPR042104">
    <property type="entry name" value="PKS_dehydratase_sf"/>
</dbReference>
<dbReference type="Pfam" id="PF00109">
    <property type="entry name" value="ketoacyl-synt"/>
    <property type="match status" value="1"/>
</dbReference>
<evidence type="ECO:0000259" key="10">
    <source>
        <dbReference type="PROSITE" id="PS52004"/>
    </source>
</evidence>
<dbReference type="SMART" id="SM00829">
    <property type="entry name" value="PKS_ER"/>
    <property type="match status" value="1"/>
</dbReference>
<accession>A0AA43TS73</accession>
<dbReference type="InterPro" id="IPR056501">
    <property type="entry name" value="NAD-bd_HRPKS_sdrA"/>
</dbReference>
<name>A0AA43TS73_9LECA</name>
<dbReference type="InterPro" id="IPR057326">
    <property type="entry name" value="KR_dom"/>
</dbReference>
<organism evidence="12 13">
    <name type="scientific">Ramalina farinacea</name>
    <dbReference type="NCBI Taxonomy" id="258253"/>
    <lineage>
        <taxon>Eukaryota</taxon>
        <taxon>Fungi</taxon>
        <taxon>Dikarya</taxon>
        <taxon>Ascomycota</taxon>
        <taxon>Pezizomycotina</taxon>
        <taxon>Lecanoromycetes</taxon>
        <taxon>OSLEUM clade</taxon>
        <taxon>Lecanoromycetidae</taxon>
        <taxon>Lecanorales</taxon>
        <taxon>Lecanorineae</taxon>
        <taxon>Ramalinaceae</taxon>
        <taxon>Ramalina</taxon>
    </lineage>
</organism>
<feature type="domain" description="PKS/mFAS DH" evidence="11">
    <location>
        <begin position="953"/>
        <end position="1275"/>
    </location>
</feature>
<dbReference type="CDD" id="cd00833">
    <property type="entry name" value="PKS"/>
    <property type="match status" value="1"/>
</dbReference>
<dbReference type="PROSITE" id="PS52019">
    <property type="entry name" value="PKS_MFAS_DH"/>
    <property type="match status" value="1"/>
</dbReference>
<dbReference type="Pfam" id="PF02801">
    <property type="entry name" value="Ketoacyl-synt_C"/>
    <property type="match status" value="1"/>
</dbReference>
<dbReference type="InterPro" id="IPR032821">
    <property type="entry name" value="PKS_assoc"/>
</dbReference>
<gene>
    <name evidence="12" type="ORF">OHK93_008805</name>
</gene>
<dbReference type="GO" id="GO:0006633">
    <property type="term" value="P:fatty acid biosynthetic process"/>
    <property type="evidence" value="ECO:0007669"/>
    <property type="project" value="InterPro"/>
</dbReference>
<evidence type="ECO:0000256" key="4">
    <source>
        <dbReference type="ARBA" id="ARBA00022857"/>
    </source>
</evidence>
<dbReference type="SUPFAM" id="SSF51735">
    <property type="entry name" value="NAD(P)-binding Rossmann-fold domains"/>
    <property type="match status" value="2"/>
</dbReference>
<dbReference type="PROSITE" id="PS50075">
    <property type="entry name" value="CARRIER"/>
    <property type="match status" value="1"/>
</dbReference>
<feature type="region of interest" description="N-terminal hotdog fold" evidence="8">
    <location>
        <begin position="953"/>
        <end position="1093"/>
    </location>
</feature>
<dbReference type="InterPro" id="IPR016039">
    <property type="entry name" value="Thiolase-like"/>
</dbReference>
<keyword evidence="6" id="KW-0511">Multifunctional enzyme</keyword>
<sequence>MPSSSPPLEEPPLSDTDIAIIGTACRLPGSVHSPSDLWTMLVSKLDGYTPMSDINRFSTDGFYHPNPSKRGAFNAKGAHFLTEDISLFDAGFFNITANEAAAMDPQHRLLLEVAYEAIESAGLTVEQLRNKKWGVFAGASYPDYSVHLLRDTETCPMYHGTGTAEALLSNRISYFLDLRGPSMTIETACSSALSAMHTAITSIKAGDCPEGAIVGACHLNVVPDTFVSLSKSQLLSPEGRSYAFDERATSGYGRGEGSVAIVLKPLGLARRDGDPIRAVVRGSGINQDGRTKGITYPNGKAQEELMRDVYKRAGLDPKKTSYVEAHGTGTAVGDPIETEAISQVFGPREEEALFVGSLKSQAGHLEGACGVASVIKTVEMLERCTIPPQGNFNKLNPKLPFDQWGMRVAKESHPWKTKNQARRASVNNFGFGGTNAHVILEQVPEMETLTNGHVIGLSNGHSNGHLAELGDLSSRIIVLSAKDEGSLNTQADRLVKYLSNQNAQEKPDFVESLAYTLASRRTHYPWRIATPAPNIEALSKTLRDERPKAIRAIREPKICFVFTGQGAQWLGMGRELMNAYPVFANAMRQADACLKSLGASWSLVEQLSTEPSRSRLGEAVISQPACSAIQVALTLLLKSWGVEPQAVVGHSSGEIAAAFAAGTVGLEDAMLLAYQRGVASMNLGTEHPELHGSMLAVGASQKEAQTLVQEVEDDLDDEVEAVVACVNSPSSVTISGDSAAITEIASRAADKGLFNRALKVDMAYHSRHMEMVAEKYHATIAHLQLESQSKVRFFSALAGHEVSTNMLDAAYWTNNLTAPVQFEQALEALQKAMAVEESAEPQKTVLIELGPHSALEGPVKQTLKGLGSQAASTEYVATLIRNKDAVLQLQQTASNIFMHGHRIELEAVNQVSKGAMKPRVLTDLPSYAWKHTEKYWYESRVSRNHRLRQFRRHDLLGSLTTDYSDLEPTWRNVLDIEQTPWLRHHRVQSNSVFPLAGYLVMAIEAAHQKAILRNLDFKTYANAEYVLRDVIAARALVIGEDAEVEMMTTFKPYRQSSKETSDVWDEFRVASWEADKGWTEHCRGQISLQKNDQVNPLQRKDSKHTAEQRFSEEAAALRAECRTKVNWDNFLQTFSKGGIEYGPTFRGLIGVDAGVKSAISTVRAPDTEKTMPNGYESEYIIHPVVLDACCQASFPAFTDGKEDLEQAFVPTSIKRLAVSHGFGGEPGVDFKSYFRTTPATNEICASGFVTRASQEKPTMQIDELKLVLLSNNESELKETRQDDLCANVVWRPSIDLLTTQQFVDLLGQDKITQEEKLSFDVLEQAAFYYTERAIAEIKQEEVETFQTCHQKMYRWLKSEHETALQGDGLRMQTPEWTSLDEAAKDRFLMEVRQLGPAGELLCKMGEALPAICRQEIDPLSIMFENELLSRWYRSNASLNCGYARNQRFVDLLGHQNPYLNIIEIGGGTAGTTVPTLEMLGGCDGKMARFVNYTFTDISTGFFENARKKLEPWGGLVSYAKLDIEKDPEDQGFKAETYDLVIAANVLHATSNMDRTLKHVRKLLKPGGKLALLEVTMTQLQHLIFATLPGWWLAEGPGREKGPVMDEEEWSTRLVRAGFSGIDCSLQDFPGEKEQNGDMMYSTAISDASDEGKEVVIVCDSIPRGVDMDGLKKEVQILTRKKPVVASVAEADLQNKTCIFLEELNGPVLRRLGPETFGRMQSIFSTAHSILWVVKDANLACGDPDTSMAIGLARTVRSETGMRIVTLDLGKLVGMDQTNATGAILRVFKSTFVHTISSSLRTEMEFAEKDGLVQLPRLVLAKQLNRTIDREMFGGSVERQPLKQTGRPLRLTVETPGQLDSLYFEDNQAMTDSLNDEDVEIEVSAVGLNFKDILIALGQVPWEPLGGELSGKISAKGSKVFGLEVGDRVCAAPSGSFATHVRCPSASVARVAGTLSDADAASLPIAFVTAYYSLMDVARLSEGESVLIHAAAGGVGQAAIQIAQTARATIFATVGSEEKKNHLISEYGVLASNIFYSRDNSFAEDVMRCTAGKGVDVILNSLSGEALHASWSCLAAYGRFVEIGKKDLQNNGQLAMQGFARNCTFTAVDLGAIRADRPEMFNRIFQKVIDLSQEGKIQAPAPLNLYSFSDLEQAFRLMQSGKHTGKIVLQVREDDQVMAMPQKTGTTDLRSDASYLLSGGSGGLGRSLSKWLVAHGAKNIILASRSGLKNEKAKALVEEIAKLGAKLEVRQCDVSDREEVQKLVAECKRSMPPIRGVIHGAMVLKDMLFEKSDFEQWSSICTPKIPGAWNLHQATLADPVDFFIMLGSASGIIGNRGQAAYAATCAFLNAFAQYRAAQGLAATCIDIGLVEDVGYAAEQWQLKAWLQSLYSEYVKEKELHAVVQAAINKQIEPGLSVVIGMRIRPNDPEFFWTLDPKFTHLRRGVYTPIGDKTEDASKISVGQALKQAQSAEEALQCVIDSLLAKMSSVLMIPADEMSPKRSVASYGLDSLVAVEIRNWISKEMGAKVPLLALLSSPSIEALASTIARESNLVDKGMFGGQEKEVSKGPVSAS</sequence>
<feature type="active site" description="Proton donor; for dehydratase activity" evidence="8">
    <location>
        <position position="1187"/>
    </location>
</feature>
<dbReference type="SUPFAM" id="SSF53335">
    <property type="entry name" value="S-adenosyl-L-methionine-dependent methyltransferases"/>
    <property type="match status" value="1"/>
</dbReference>
<dbReference type="InterPro" id="IPR014043">
    <property type="entry name" value="Acyl_transferase_dom"/>
</dbReference>
<evidence type="ECO:0000256" key="1">
    <source>
        <dbReference type="ARBA" id="ARBA00022450"/>
    </source>
</evidence>
<dbReference type="Gene3D" id="3.30.70.3290">
    <property type="match status" value="1"/>
</dbReference>
<dbReference type="SUPFAM" id="SSF52151">
    <property type="entry name" value="FabD/lysophospholipase-like"/>
    <property type="match status" value="1"/>
</dbReference>
<evidence type="ECO:0000259" key="11">
    <source>
        <dbReference type="PROSITE" id="PS52019"/>
    </source>
</evidence>
<dbReference type="InterPro" id="IPR050091">
    <property type="entry name" value="PKS_NRPS_Biosynth_Enz"/>
</dbReference>
<dbReference type="InterPro" id="IPR020806">
    <property type="entry name" value="PKS_PP-bd"/>
</dbReference>
<dbReference type="PROSITE" id="PS00606">
    <property type="entry name" value="KS3_1"/>
    <property type="match status" value="1"/>
</dbReference>
<dbReference type="EMBL" id="JAPUFD010000009">
    <property type="protein sequence ID" value="MDI1489526.1"/>
    <property type="molecule type" value="Genomic_DNA"/>
</dbReference>
<dbReference type="Pfam" id="PF08659">
    <property type="entry name" value="KR"/>
    <property type="match status" value="1"/>
</dbReference>
<dbReference type="CDD" id="cd05195">
    <property type="entry name" value="enoyl_red"/>
    <property type="match status" value="1"/>
</dbReference>
<dbReference type="SMART" id="SM00825">
    <property type="entry name" value="PKS_KS"/>
    <property type="match status" value="1"/>
</dbReference>
<feature type="domain" description="Ketosynthase family 3 (KS3)" evidence="10">
    <location>
        <begin position="15"/>
        <end position="442"/>
    </location>
</feature>
<keyword evidence="1" id="KW-0596">Phosphopantetheine</keyword>
<keyword evidence="5" id="KW-0560">Oxidoreductase</keyword>
<dbReference type="FunFam" id="3.40.50.720:FF:000209">
    <property type="entry name" value="Polyketide synthase Pks12"/>
    <property type="match status" value="1"/>
</dbReference>
<dbReference type="Pfam" id="PF23114">
    <property type="entry name" value="NAD-bd_HRPKS_sdrA"/>
    <property type="match status" value="1"/>
</dbReference>
<dbReference type="Gene3D" id="3.40.50.720">
    <property type="entry name" value="NAD(P)-binding Rossmann-like Domain"/>
    <property type="match status" value="1"/>
</dbReference>
<evidence type="ECO:0000256" key="7">
    <source>
        <dbReference type="ARBA" id="ARBA00023315"/>
    </source>
</evidence>
<evidence type="ECO:0000259" key="9">
    <source>
        <dbReference type="PROSITE" id="PS50075"/>
    </source>
</evidence>
<dbReference type="InterPro" id="IPR011032">
    <property type="entry name" value="GroES-like_sf"/>
</dbReference>
<dbReference type="InterPro" id="IPR020841">
    <property type="entry name" value="PKS_Beta-ketoAc_synthase_dom"/>
</dbReference>
<dbReference type="SMART" id="SM00827">
    <property type="entry name" value="PKS_AT"/>
    <property type="match status" value="1"/>
</dbReference>
<dbReference type="Gene3D" id="3.90.180.10">
    <property type="entry name" value="Medium-chain alcohol dehydrogenases, catalytic domain"/>
    <property type="match status" value="1"/>
</dbReference>
<dbReference type="Gene3D" id="3.10.129.110">
    <property type="entry name" value="Polyketide synthase dehydratase"/>
    <property type="match status" value="1"/>
</dbReference>
<proteinExistence type="predicted"/>
<dbReference type="Proteomes" id="UP001161017">
    <property type="component" value="Unassembled WGS sequence"/>
</dbReference>
<dbReference type="SMART" id="SM00826">
    <property type="entry name" value="PKS_DH"/>
    <property type="match status" value="1"/>
</dbReference>
<dbReference type="SUPFAM" id="SSF50129">
    <property type="entry name" value="GroES-like"/>
    <property type="match status" value="1"/>
</dbReference>
<dbReference type="Gene3D" id="3.40.366.10">
    <property type="entry name" value="Malonyl-Coenzyme A Acyl Carrier Protein, domain 2"/>
    <property type="match status" value="1"/>
</dbReference>
<dbReference type="InterPro" id="IPR036736">
    <property type="entry name" value="ACP-like_sf"/>
</dbReference>
<dbReference type="Pfam" id="PF08242">
    <property type="entry name" value="Methyltransf_12"/>
    <property type="match status" value="1"/>
</dbReference>
<feature type="active site" description="Proton acceptor; for dehydratase activity" evidence="8">
    <location>
        <position position="985"/>
    </location>
</feature>
<dbReference type="InterPro" id="IPR049552">
    <property type="entry name" value="PKS_DH_N"/>
</dbReference>